<dbReference type="SUPFAM" id="SSF103473">
    <property type="entry name" value="MFS general substrate transporter"/>
    <property type="match status" value="1"/>
</dbReference>
<evidence type="ECO:0000313" key="3">
    <source>
        <dbReference type="Proteomes" id="UP000184386"/>
    </source>
</evidence>
<keyword evidence="1" id="KW-1133">Transmembrane helix</keyword>
<dbReference type="GO" id="GO:0008643">
    <property type="term" value="P:carbohydrate transport"/>
    <property type="evidence" value="ECO:0007669"/>
    <property type="project" value="InterPro"/>
</dbReference>
<dbReference type="EMBL" id="FRAC01000039">
    <property type="protein sequence ID" value="SHL58603.1"/>
    <property type="molecule type" value="Genomic_DNA"/>
</dbReference>
<organism evidence="2 3">
    <name type="scientific">Anaerocolumna jejuensis DSM 15929</name>
    <dbReference type="NCBI Taxonomy" id="1121322"/>
    <lineage>
        <taxon>Bacteria</taxon>
        <taxon>Bacillati</taxon>
        <taxon>Bacillota</taxon>
        <taxon>Clostridia</taxon>
        <taxon>Lachnospirales</taxon>
        <taxon>Lachnospiraceae</taxon>
        <taxon>Anaerocolumna</taxon>
    </lineage>
</organism>
<feature type="transmembrane region" description="Helical" evidence="1">
    <location>
        <begin position="394"/>
        <end position="421"/>
    </location>
</feature>
<accession>A0A1M7BUL5</accession>
<dbReference type="GO" id="GO:0005886">
    <property type="term" value="C:plasma membrane"/>
    <property type="evidence" value="ECO:0007669"/>
    <property type="project" value="TreeGrafter"/>
</dbReference>
<feature type="transmembrane region" description="Helical" evidence="1">
    <location>
        <begin position="127"/>
        <end position="150"/>
    </location>
</feature>
<proteinExistence type="predicted"/>
<evidence type="ECO:0000256" key="1">
    <source>
        <dbReference type="SAM" id="Phobius"/>
    </source>
</evidence>
<gene>
    <name evidence="2" type="ORF">SAMN02745136_05251</name>
</gene>
<dbReference type="GO" id="GO:0015293">
    <property type="term" value="F:symporter activity"/>
    <property type="evidence" value="ECO:0007669"/>
    <property type="project" value="InterPro"/>
</dbReference>
<name>A0A1M7BUL5_9FIRM</name>
<feature type="transmembrane region" description="Helical" evidence="1">
    <location>
        <begin position="256"/>
        <end position="273"/>
    </location>
</feature>
<feature type="transmembrane region" description="Helical" evidence="1">
    <location>
        <begin position="325"/>
        <end position="344"/>
    </location>
</feature>
<dbReference type="Gene3D" id="1.20.1250.20">
    <property type="entry name" value="MFS general substrate transporter like domains"/>
    <property type="match status" value="2"/>
</dbReference>
<reference evidence="2 3" key="1">
    <citation type="submission" date="2016-11" db="EMBL/GenBank/DDBJ databases">
        <authorList>
            <person name="Jaros S."/>
            <person name="Januszkiewicz K."/>
            <person name="Wedrychowicz H."/>
        </authorList>
    </citation>
    <scope>NUCLEOTIDE SEQUENCE [LARGE SCALE GENOMIC DNA]</scope>
    <source>
        <strain evidence="2 3">DSM 15929</strain>
    </source>
</reference>
<dbReference type="Pfam" id="PF13347">
    <property type="entry name" value="MFS_2"/>
    <property type="match status" value="1"/>
</dbReference>
<keyword evidence="1" id="KW-0812">Transmembrane</keyword>
<feature type="transmembrane region" description="Helical" evidence="1">
    <location>
        <begin position="28"/>
        <end position="49"/>
    </location>
</feature>
<dbReference type="STRING" id="1121322.SAMN02745136_05251"/>
<dbReference type="PANTHER" id="PTHR11328">
    <property type="entry name" value="MAJOR FACILITATOR SUPERFAMILY DOMAIN-CONTAINING PROTEIN"/>
    <property type="match status" value="1"/>
</dbReference>
<feature type="transmembrane region" description="Helical" evidence="1">
    <location>
        <begin position="293"/>
        <end position="313"/>
    </location>
</feature>
<dbReference type="InterPro" id="IPR036259">
    <property type="entry name" value="MFS_trans_sf"/>
</dbReference>
<feature type="transmembrane region" description="Helical" evidence="1">
    <location>
        <begin position="350"/>
        <end position="373"/>
    </location>
</feature>
<dbReference type="OrthoDB" id="9764596at2"/>
<sequence>MNNLRVLLQRKVFDSRIKSRDTTGKERWLGYLIGPSGALLLNAVLATYLNVYYTDVLGLTHFWGGAFLVVFPIVSKIIDAFINVLMGYIIDRTKTKQGKARPWLLLSAPFLTLSGILLFAVPSASSAVQVIWVMLSYNLYYSFSFTIYNMSHNLMVPLSTRDSSKRGKLSVFNQIAAVMISGILVALVFPMVIMPAVGLNKNLWITVMGLISSLALPLTLMEYYFTKERVTEESEGQEQEKLAFFTQLKTIFTDRFMLIVFGYFLLQITGSSIKNLGLVYYSNYVLGTYNDGITQMMLSVIGGIPMGIGVFAVWPLAKKFGKRNLILAGFVLYGIGSGICWLFPANMTIVLIGQFIKNIGGLPCAYVFMALFADTLDHIEWKAGFRCDGIAMSIYNTIAVAMSGICTGIFNGLLSASGYIVPYHDVTGKLIAVQSQGVKNAITFSFVGLETLTSIVLIILLIFLDVEKDISKKQAEIKARRKETSC</sequence>
<feature type="transmembrane region" description="Helical" evidence="1">
    <location>
        <begin position="441"/>
        <end position="464"/>
    </location>
</feature>
<feature type="transmembrane region" description="Helical" evidence="1">
    <location>
        <begin position="171"/>
        <end position="197"/>
    </location>
</feature>
<dbReference type="Proteomes" id="UP000184386">
    <property type="component" value="Unassembled WGS sequence"/>
</dbReference>
<dbReference type="RefSeq" id="WP_073280155.1">
    <property type="nucleotide sequence ID" value="NZ_FRAC01000039.1"/>
</dbReference>
<keyword evidence="1" id="KW-0472">Membrane</keyword>
<keyword evidence="3" id="KW-1185">Reference proteome</keyword>
<feature type="transmembrane region" description="Helical" evidence="1">
    <location>
        <begin position="203"/>
        <end position="225"/>
    </location>
</feature>
<dbReference type="InterPro" id="IPR039672">
    <property type="entry name" value="MFS_2"/>
</dbReference>
<evidence type="ECO:0000313" key="2">
    <source>
        <dbReference type="EMBL" id="SHL58603.1"/>
    </source>
</evidence>
<dbReference type="PANTHER" id="PTHR11328:SF24">
    <property type="entry name" value="MAJOR FACILITATOR SUPERFAMILY (MFS) PROFILE DOMAIN-CONTAINING PROTEIN"/>
    <property type="match status" value="1"/>
</dbReference>
<dbReference type="AlphaFoldDB" id="A0A1M7BUL5"/>
<feature type="transmembrane region" description="Helical" evidence="1">
    <location>
        <begin position="102"/>
        <end position="121"/>
    </location>
</feature>
<feature type="transmembrane region" description="Helical" evidence="1">
    <location>
        <begin position="61"/>
        <end position="90"/>
    </location>
</feature>
<protein>
    <submittedName>
        <fullName evidence="2">Glycoside/pentoside/hexuronide:cation symporter, GPH family</fullName>
    </submittedName>
</protein>